<proteinExistence type="inferred from homology"/>
<accession>A0ABT3DVH4</accession>
<dbReference type="PANTHER" id="PTHR43126:SF1">
    <property type="entry name" value="D-ALANYL-D-ALANINE DIPEPTIDASE"/>
    <property type="match status" value="1"/>
</dbReference>
<evidence type="ECO:0000256" key="7">
    <source>
        <dbReference type="ARBA" id="ARBA00023049"/>
    </source>
</evidence>
<evidence type="ECO:0000256" key="1">
    <source>
        <dbReference type="ARBA" id="ARBA00001362"/>
    </source>
</evidence>
<evidence type="ECO:0000313" key="11">
    <source>
        <dbReference type="EMBL" id="MCW0399397.1"/>
    </source>
</evidence>
<organism evidence="11 12">
    <name type="scientific">Xanthomonas sacchari</name>
    <dbReference type="NCBI Taxonomy" id="56458"/>
    <lineage>
        <taxon>Bacteria</taxon>
        <taxon>Pseudomonadati</taxon>
        <taxon>Pseudomonadota</taxon>
        <taxon>Gammaproteobacteria</taxon>
        <taxon>Lysobacterales</taxon>
        <taxon>Lysobacteraceae</taxon>
        <taxon>Xanthomonas</taxon>
    </lineage>
</organism>
<dbReference type="Pfam" id="PF01427">
    <property type="entry name" value="Peptidase_M15"/>
    <property type="match status" value="1"/>
</dbReference>
<dbReference type="HAMAP" id="MF_01924">
    <property type="entry name" value="A_A_dipeptidase"/>
    <property type="match status" value="1"/>
</dbReference>
<dbReference type="PANTHER" id="PTHR43126">
    <property type="entry name" value="D-ALANYL-D-ALANINE DIPEPTIDASE"/>
    <property type="match status" value="1"/>
</dbReference>
<evidence type="ECO:0000256" key="4">
    <source>
        <dbReference type="ARBA" id="ARBA00022801"/>
    </source>
</evidence>
<comment type="function">
    <text evidence="9 10">Catalyzes hydrolysis of the D-alanyl-D-alanine dipeptide.</text>
</comment>
<evidence type="ECO:0000256" key="3">
    <source>
        <dbReference type="ARBA" id="ARBA00022723"/>
    </source>
</evidence>
<gene>
    <name evidence="9" type="primary">ddpX</name>
    <name evidence="11" type="ORF">NB700_001953</name>
</gene>
<dbReference type="EMBL" id="JANFWR010000011">
    <property type="protein sequence ID" value="MCW0399397.1"/>
    <property type="molecule type" value="Genomic_DNA"/>
</dbReference>
<keyword evidence="6 9" id="KW-0224">Dipeptidase</keyword>
<evidence type="ECO:0000256" key="10">
    <source>
        <dbReference type="PIRNR" id="PIRNR026671"/>
    </source>
</evidence>
<keyword evidence="2 9" id="KW-0645">Protease</keyword>
<feature type="binding site" evidence="9">
    <location>
        <position position="241"/>
    </location>
    <ligand>
        <name>Zn(2+)</name>
        <dbReference type="ChEBI" id="CHEBI:29105"/>
        <note>catalytic</note>
    </ligand>
</feature>
<keyword evidence="3 9" id="KW-0479">Metal-binding</keyword>
<keyword evidence="5 9" id="KW-0862">Zinc</keyword>
<feature type="active site" description="Proton donor/acceptor" evidence="9">
    <location>
        <position position="238"/>
    </location>
</feature>
<comment type="similarity">
    <text evidence="9 10">Belongs to the peptidase M15D family.</text>
</comment>
<feature type="binding site" evidence="9">
    <location>
        <position position="171"/>
    </location>
    <ligand>
        <name>Zn(2+)</name>
        <dbReference type="ChEBI" id="CHEBI:29105"/>
        <note>catalytic</note>
    </ligand>
</feature>
<dbReference type="InterPro" id="IPR000755">
    <property type="entry name" value="A_A_dipeptidase"/>
</dbReference>
<evidence type="ECO:0000256" key="8">
    <source>
        <dbReference type="ARBA" id="ARBA00023316"/>
    </source>
</evidence>
<protein>
    <recommendedName>
        <fullName evidence="9 10">D-alanyl-D-alanine dipeptidase</fullName>
        <shortName evidence="9 10">D-Ala-D-Ala dipeptidase</shortName>
        <ecNumber evidence="9 10">3.4.13.22</ecNumber>
    </recommendedName>
</protein>
<dbReference type="Proteomes" id="UP001320843">
    <property type="component" value="Unassembled WGS sequence"/>
</dbReference>
<dbReference type="PIRSF" id="PIRSF026671">
    <property type="entry name" value="AA_dipeptidase"/>
    <property type="match status" value="1"/>
</dbReference>
<dbReference type="EC" id="3.4.13.22" evidence="9 10"/>
<dbReference type="GO" id="GO:0160237">
    <property type="term" value="F:D-Ala-D-Ala dipeptidase activity"/>
    <property type="evidence" value="ECO:0007669"/>
    <property type="project" value="UniProtKB-EC"/>
</dbReference>
<name>A0ABT3DVH4_9XANT</name>
<comment type="cofactor">
    <cofactor evidence="9">
        <name>Zn(2+)</name>
        <dbReference type="ChEBI" id="CHEBI:29105"/>
    </cofactor>
    <text evidence="9">Binds 1 zinc ion per subunit.</text>
</comment>
<feature type="binding site" evidence="9">
    <location>
        <position position="178"/>
    </location>
    <ligand>
        <name>Zn(2+)</name>
        <dbReference type="ChEBI" id="CHEBI:29105"/>
        <note>catalytic</note>
    </ligand>
</feature>
<keyword evidence="7 9" id="KW-0482">Metalloprotease</keyword>
<dbReference type="SUPFAM" id="SSF55166">
    <property type="entry name" value="Hedgehog/DD-peptidase"/>
    <property type="match status" value="1"/>
</dbReference>
<sequence>MAYAAHMSHDRFCRHLSPSRPGRGAGALRAVGLTLAFAVVPATFAVEPTTSPATTPEQAGLVDVHTLAPDIAMDIRYAGHDNFTGRPVPGYDAPKCYLLAPAAKALAQVQRDLQAKGYRLQVFDCYRPQRSVRAFVAWARDPQDQVAKARYYPKLDKGVLLGDYIAEHSGHSRGATVDLGLLDCRQGACRAVDMGTGFDFFDPSAHTDTPAIDATQRAHRQQLLKAMAARGFVNYPMEWWHYTFQPEPSPGVAFDVPVR</sequence>
<comment type="caution">
    <text evidence="11">The sequence shown here is derived from an EMBL/GenBank/DDBJ whole genome shotgun (WGS) entry which is preliminary data.</text>
</comment>
<reference evidence="11 12" key="1">
    <citation type="submission" date="2022-06" db="EMBL/GenBank/DDBJ databases">
        <title>Dynamics of rice microbiomes reveals core vertical transmitted seed endophytes.</title>
        <authorList>
            <person name="Liao K."/>
            <person name="Zhang X."/>
        </authorList>
    </citation>
    <scope>NUCLEOTIDE SEQUENCE [LARGE SCALE GENOMIC DNA]</scope>
    <source>
        <strain evidence="11 12">YT10-10-1</strain>
    </source>
</reference>
<evidence type="ECO:0000256" key="2">
    <source>
        <dbReference type="ARBA" id="ARBA00022670"/>
    </source>
</evidence>
<dbReference type="CDD" id="cd14817">
    <property type="entry name" value="D-Ala-D-Ala_dipeptidase_VanX"/>
    <property type="match status" value="1"/>
</dbReference>
<dbReference type="Gene3D" id="3.30.1380.10">
    <property type="match status" value="1"/>
</dbReference>
<feature type="site" description="Transition state stabilizer" evidence="9">
    <location>
        <position position="127"/>
    </location>
</feature>
<comment type="catalytic activity">
    <reaction evidence="1 9 10">
        <text>D-alanyl-D-alanine + H2O = 2 D-alanine</text>
        <dbReference type="Rhea" id="RHEA:20661"/>
        <dbReference type="ChEBI" id="CHEBI:15377"/>
        <dbReference type="ChEBI" id="CHEBI:57416"/>
        <dbReference type="ChEBI" id="CHEBI:57822"/>
        <dbReference type="EC" id="3.4.13.22"/>
    </reaction>
</comment>
<evidence type="ECO:0000256" key="5">
    <source>
        <dbReference type="ARBA" id="ARBA00022833"/>
    </source>
</evidence>
<evidence type="ECO:0000256" key="9">
    <source>
        <dbReference type="HAMAP-Rule" id="MF_01924"/>
    </source>
</evidence>
<keyword evidence="4 9" id="KW-0378">Hydrolase</keyword>
<keyword evidence="8 10" id="KW-0961">Cell wall biogenesis/degradation</keyword>
<keyword evidence="12" id="KW-1185">Reference proteome</keyword>
<evidence type="ECO:0000313" key="12">
    <source>
        <dbReference type="Proteomes" id="UP001320843"/>
    </source>
</evidence>
<dbReference type="InterPro" id="IPR009045">
    <property type="entry name" value="Zn_M74/Hedgehog-like"/>
</dbReference>
<evidence type="ECO:0000256" key="6">
    <source>
        <dbReference type="ARBA" id="ARBA00022997"/>
    </source>
</evidence>